<evidence type="ECO:0000313" key="2">
    <source>
        <dbReference type="Proteomes" id="UP001371218"/>
    </source>
</evidence>
<evidence type="ECO:0000313" key="1">
    <source>
        <dbReference type="EMBL" id="MEK8034444.1"/>
    </source>
</evidence>
<proteinExistence type="predicted"/>
<comment type="caution">
    <text evidence="1">The sequence shown here is derived from an EMBL/GenBank/DDBJ whole genome shotgun (WGS) entry which is preliminary data.</text>
</comment>
<sequence>MAVLFNDQEDTFFVVGAELADPAYLNTLEQDLRGADPLRDNFGFGFSAHRLKVGEGLVLAYRHFSGGSINYIDDETYRKLTIWLRDPRAHLVTRQTVSFPGQGIVLLSSGGSAWPRNDCSGYVTGTAEITPLDFGLSIHVEGTFVPRGTRRALDECKSREVNLQFVATQARLSGLTPWQGGSGAKHPYAETYVH</sequence>
<name>A0ABU9BXG1_9BURK</name>
<keyword evidence="2" id="KW-1185">Reference proteome</keyword>
<gene>
    <name evidence="1" type="ORF">AACH06_26750</name>
</gene>
<protein>
    <submittedName>
        <fullName evidence="1">Uncharacterized protein</fullName>
    </submittedName>
</protein>
<accession>A0ABU9BXG1</accession>
<reference evidence="1 2" key="1">
    <citation type="submission" date="2024-04" db="EMBL/GenBank/DDBJ databases">
        <title>Novel species of the genus Ideonella isolated from streams.</title>
        <authorList>
            <person name="Lu H."/>
        </authorList>
    </citation>
    <scope>NUCLEOTIDE SEQUENCE [LARGE SCALE GENOMIC DNA]</scope>
    <source>
        <strain evidence="1 2">DXS29W</strain>
    </source>
</reference>
<dbReference type="EMBL" id="JBBUTG010000029">
    <property type="protein sequence ID" value="MEK8034444.1"/>
    <property type="molecule type" value="Genomic_DNA"/>
</dbReference>
<dbReference type="RefSeq" id="WP_341428873.1">
    <property type="nucleotide sequence ID" value="NZ_JBBUTG010000029.1"/>
</dbReference>
<dbReference type="Proteomes" id="UP001371218">
    <property type="component" value="Unassembled WGS sequence"/>
</dbReference>
<organism evidence="1 2">
    <name type="scientific">Ideonella lacteola</name>
    <dbReference type="NCBI Taxonomy" id="2984193"/>
    <lineage>
        <taxon>Bacteria</taxon>
        <taxon>Pseudomonadati</taxon>
        <taxon>Pseudomonadota</taxon>
        <taxon>Betaproteobacteria</taxon>
        <taxon>Burkholderiales</taxon>
        <taxon>Sphaerotilaceae</taxon>
        <taxon>Ideonella</taxon>
    </lineage>
</organism>